<accession>A0A9E2P0V1</accession>
<name>A0A9E2P0V1_9BACT</name>
<feature type="transmembrane region" description="Helical" evidence="1">
    <location>
        <begin position="72"/>
        <end position="91"/>
    </location>
</feature>
<dbReference type="AlphaFoldDB" id="A0A9E2P0V1"/>
<keyword evidence="1" id="KW-1133">Transmembrane helix</keyword>
<reference evidence="2" key="2">
    <citation type="submission" date="2021-04" db="EMBL/GenBank/DDBJ databases">
        <authorList>
            <person name="Gilroy R."/>
        </authorList>
    </citation>
    <scope>NUCLEOTIDE SEQUENCE</scope>
    <source>
        <strain evidence="2">G3-2149</strain>
    </source>
</reference>
<proteinExistence type="predicted"/>
<organism evidence="2 3">
    <name type="scientific">Candidatus Paraprevotella stercoravium</name>
    <dbReference type="NCBI Taxonomy" id="2838725"/>
    <lineage>
        <taxon>Bacteria</taxon>
        <taxon>Pseudomonadati</taxon>
        <taxon>Bacteroidota</taxon>
        <taxon>Bacteroidia</taxon>
        <taxon>Bacteroidales</taxon>
        <taxon>Prevotellaceae</taxon>
        <taxon>Paraprevotella</taxon>
    </lineage>
</organism>
<dbReference type="Proteomes" id="UP000823865">
    <property type="component" value="Unassembled WGS sequence"/>
</dbReference>
<comment type="caution">
    <text evidence="2">The sequence shown here is derived from an EMBL/GenBank/DDBJ whole genome shotgun (WGS) entry which is preliminary data.</text>
</comment>
<gene>
    <name evidence="2" type="ORF">H9789_04585</name>
</gene>
<protein>
    <submittedName>
        <fullName evidence="2">Uncharacterized protein</fullName>
    </submittedName>
</protein>
<reference evidence="2" key="1">
    <citation type="journal article" date="2021" name="PeerJ">
        <title>Extensive microbial diversity within the chicken gut microbiome revealed by metagenomics and culture.</title>
        <authorList>
            <person name="Gilroy R."/>
            <person name="Ravi A."/>
            <person name="Getino M."/>
            <person name="Pursley I."/>
            <person name="Horton D.L."/>
            <person name="Alikhan N.F."/>
            <person name="Baker D."/>
            <person name="Gharbi K."/>
            <person name="Hall N."/>
            <person name="Watson M."/>
            <person name="Adriaenssens E.M."/>
            <person name="Foster-Nyarko E."/>
            <person name="Jarju S."/>
            <person name="Secka A."/>
            <person name="Antonio M."/>
            <person name="Oren A."/>
            <person name="Chaudhuri R.R."/>
            <person name="La Ragione R."/>
            <person name="Hildebrand F."/>
            <person name="Pallen M.J."/>
        </authorList>
    </citation>
    <scope>NUCLEOTIDE SEQUENCE</scope>
    <source>
        <strain evidence="2">G3-2149</strain>
    </source>
</reference>
<evidence type="ECO:0000313" key="3">
    <source>
        <dbReference type="Proteomes" id="UP000823865"/>
    </source>
</evidence>
<dbReference type="EMBL" id="JAHLFU010000086">
    <property type="protein sequence ID" value="MBU3853083.1"/>
    <property type="molecule type" value="Genomic_DNA"/>
</dbReference>
<evidence type="ECO:0000256" key="1">
    <source>
        <dbReference type="SAM" id="Phobius"/>
    </source>
</evidence>
<keyword evidence="1" id="KW-0472">Membrane</keyword>
<evidence type="ECO:0000313" key="2">
    <source>
        <dbReference type="EMBL" id="MBU3853083.1"/>
    </source>
</evidence>
<keyword evidence="1" id="KW-0812">Transmembrane</keyword>
<sequence>MGLFKTRKPRAFQHNYLYVDERKDRLKEIEERAKRELGMLPPKEFNPEDIRGTFVKATKHLRKRKESGKKPMKLGVALIIIAACLFLWHYLLTGSWRF</sequence>